<dbReference type="EMBL" id="JAGQLL010000014">
    <property type="protein sequence ID" value="MCA9379800.1"/>
    <property type="molecule type" value="Genomic_DNA"/>
</dbReference>
<dbReference type="GO" id="GO:0016787">
    <property type="term" value="F:hydrolase activity"/>
    <property type="evidence" value="ECO:0007669"/>
    <property type="project" value="UniProtKB-KW"/>
</dbReference>
<dbReference type="Gene3D" id="3.90.79.10">
    <property type="entry name" value="Nucleoside Triphosphate Pyrophosphohydrolase"/>
    <property type="match status" value="1"/>
</dbReference>
<evidence type="ECO:0000313" key="5">
    <source>
        <dbReference type="Proteomes" id="UP000745577"/>
    </source>
</evidence>
<evidence type="ECO:0000259" key="3">
    <source>
        <dbReference type="PROSITE" id="PS51462"/>
    </source>
</evidence>
<keyword evidence="2" id="KW-0378">Hydrolase</keyword>
<proteinExistence type="predicted"/>
<gene>
    <name evidence="4" type="ORF">KC675_01330</name>
</gene>
<dbReference type="PANTHER" id="PTHR43046:SF14">
    <property type="entry name" value="MUTT_NUDIX FAMILY PROTEIN"/>
    <property type="match status" value="1"/>
</dbReference>
<organism evidence="4 5">
    <name type="scientific">Candidatus Dojkabacteria bacterium</name>
    <dbReference type="NCBI Taxonomy" id="2099670"/>
    <lineage>
        <taxon>Bacteria</taxon>
        <taxon>Candidatus Dojkabacteria</taxon>
    </lineage>
</organism>
<comment type="caution">
    <text evidence="4">The sequence shown here is derived from an EMBL/GenBank/DDBJ whole genome shotgun (WGS) entry which is preliminary data.</text>
</comment>
<dbReference type="SUPFAM" id="SSF55811">
    <property type="entry name" value="Nudix"/>
    <property type="match status" value="1"/>
</dbReference>
<accession>A0A955I6S2</accession>
<feature type="domain" description="Nudix hydrolase" evidence="3">
    <location>
        <begin position="1"/>
        <end position="142"/>
    </location>
</feature>
<evidence type="ECO:0000256" key="1">
    <source>
        <dbReference type="ARBA" id="ARBA00001946"/>
    </source>
</evidence>
<dbReference type="PROSITE" id="PS51462">
    <property type="entry name" value="NUDIX"/>
    <property type="match status" value="1"/>
</dbReference>
<reference evidence="4" key="1">
    <citation type="submission" date="2020-04" db="EMBL/GenBank/DDBJ databases">
        <authorList>
            <person name="Zhang T."/>
        </authorList>
    </citation>
    <scope>NUCLEOTIDE SEQUENCE</scope>
    <source>
        <strain evidence="4">HKST-UBA15</strain>
    </source>
</reference>
<dbReference type="InterPro" id="IPR015797">
    <property type="entry name" value="NUDIX_hydrolase-like_dom_sf"/>
</dbReference>
<name>A0A955I6S2_9BACT</name>
<evidence type="ECO:0000256" key="2">
    <source>
        <dbReference type="ARBA" id="ARBA00022801"/>
    </source>
</evidence>
<evidence type="ECO:0000313" key="4">
    <source>
        <dbReference type="EMBL" id="MCA9379800.1"/>
    </source>
</evidence>
<sequence length="159" mass="18303">MNNSDKDLTFESDGLILNIRVLLLIEYKSGYLFELNNDGYYFAIGGRVKFGESSLESAIRELKEELNYDGLELELIGLIENFFITGERSVHEMNFVYGGEVTDEIDFENLKSDHQGFNFLLPEEVQSNDVRPKVLKQLILELSQNSKEIGEFIHLVNRD</sequence>
<dbReference type="AlphaFoldDB" id="A0A955I6S2"/>
<dbReference type="Pfam" id="PF00293">
    <property type="entry name" value="NUDIX"/>
    <property type="match status" value="1"/>
</dbReference>
<dbReference type="InterPro" id="IPR000086">
    <property type="entry name" value="NUDIX_hydrolase_dom"/>
</dbReference>
<reference evidence="4" key="2">
    <citation type="journal article" date="2021" name="Microbiome">
        <title>Successional dynamics and alternative stable states in a saline activated sludge microbial community over 9 years.</title>
        <authorList>
            <person name="Wang Y."/>
            <person name="Ye J."/>
            <person name="Ju F."/>
            <person name="Liu L."/>
            <person name="Boyd J.A."/>
            <person name="Deng Y."/>
            <person name="Parks D.H."/>
            <person name="Jiang X."/>
            <person name="Yin X."/>
            <person name="Woodcroft B.J."/>
            <person name="Tyson G.W."/>
            <person name="Hugenholtz P."/>
            <person name="Polz M.F."/>
            <person name="Zhang T."/>
        </authorList>
    </citation>
    <scope>NUCLEOTIDE SEQUENCE</scope>
    <source>
        <strain evidence="4">HKST-UBA15</strain>
    </source>
</reference>
<dbReference type="Proteomes" id="UP000745577">
    <property type="component" value="Unassembled WGS sequence"/>
</dbReference>
<comment type="cofactor">
    <cofactor evidence="1">
        <name>Mg(2+)</name>
        <dbReference type="ChEBI" id="CHEBI:18420"/>
    </cofactor>
</comment>
<dbReference type="PANTHER" id="PTHR43046">
    <property type="entry name" value="GDP-MANNOSE MANNOSYL HYDROLASE"/>
    <property type="match status" value="1"/>
</dbReference>
<protein>
    <submittedName>
        <fullName evidence="4">NUDIX domain-containing protein</fullName>
    </submittedName>
</protein>